<dbReference type="Proteomes" id="UP000216498">
    <property type="component" value="Unassembled WGS sequence"/>
</dbReference>
<keyword evidence="1" id="KW-1133">Transmembrane helix</keyword>
<proteinExistence type="predicted"/>
<feature type="transmembrane region" description="Helical" evidence="1">
    <location>
        <begin position="44"/>
        <end position="73"/>
    </location>
</feature>
<accession>A0A265NBC2</accession>
<dbReference type="AlphaFoldDB" id="A0A265NBC2"/>
<dbReference type="EMBL" id="NPMS01000004">
    <property type="protein sequence ID" value="OZU88754.1"/>
    <property type="molecule type" value="Genomic_DNA"/>
</dbReference>
<gene>
    <name evidence="2" type="ORF">CIL03_10735</name>
</gene>
<comment type="caution">
    <text evidence="2">The sequence shown here is derived from an EMBL/GenBank/DDBJ whole genome shotgun (WGS) entry which is preliminary data.</text>
</comment>
<evidence type="ECO:0000313" key="2">
    <source>
        <dbReference type="EMBL" id="OZU88754.1"/>
    </source>
</evidence>
<evidence type="ECO:0000313" key="3">
    <source>
        <dbReference type="Proteomes" id="UP000216498"/>
    </source>
</evidence>
<reference evidence="2 3" key="1">
    <citation type="submission" date="2017-08" db="EMBL/GenBank/DDBJ databases">
        <title>Virgibacillus indicus sp. nov. and Virgibacillus profoundi sp. nov, two moderately halophilic bacteria isolated from marine sediment by using the Microfluidic Streak Plate.</title>
        <authorList>
            <person name="Xu B."/>
            <person name="Hu B."/>
            <person name="Wang J."/>
            <person name="Zhu Y."/>
            <person name="Huang L."/>
            <person name="Du W."/>
            <person name="Huang Y."/>
        </authorList>
    </citation>
    <scope>NUCLEOTIDE SEQUENCE [LARGE SCALE GENOMIC DNA]</scope>
    <source>
        <strain evidence="2 3">IO3-P2-C2</strain>
    </source>
</reference>
<name>A0A265NBC2_9BACI</name>
<dbReference type="OrthoDB" id="2974787at2"/>
<keyword evidence="1" id="KW-0472">Membrane</keyword>
<evidence type="ECO:0000256" key="1">
    <source>
        <dbReference type="SAM" id="Phobius"/>
    </source>
</evidence>
<feature type="transmembrane region" description="Helical" evidence="1">
    <location>
        <begin position="21"/>
        <end position="38"/>
    </location>
</feature>
<organism evidence="2 3">
    <name type="scientific">Virgibacillus indicus</name>
    <dbReference type="NCBI Taxonomy" id="2024554"/>
    <lineage>
        <taxon>Bacteria</taxon>
        <taxon>Bacillati</taxon>
        <taxon>Bacillota</taxon>
        <taxon>Bacilli</taxon>
        <taxon>Bacillales</taxon>
        <taxon>Bacillaceae</taxon>
        <taxon>Virgibacillus</taxon>
    </lineage>
</organism>
<keyword evidence="3" id="KW-1185">Reference proteome</keyword>
<sequence>MNSILPGHLFLIDFSTVAQDYSFIFYLAILTLAFSVVLRTTKLFIIQLLLFLALGFPAISSFTAVFAALQVGLTTVTIYKYLKALDRNYNLVIEKTHEIPPNITSGSQNGSQSSFF</sequence>
<keyword evidence="1" id="KW-0812">Transmembrane</keyword>
<protein>
    <submittedName>
        <fullName evidence="2">Uncharacterized protein</fullName>
    </submittedName>
</protein>
<dbReference type="RefSeq" id="WP_094885846.1">
    <property type="nucleotide sequence ID" value="NZ_NPMS01000004.1"/>
</dbReference>